<dbReference type="Pfam" id="PF01522">
    <property type="entry name" value="Polysacc_deac_1"/>
    <property type="match status" value="1"/>
</dbReference>
<dbReference type="Proteomes" id="UP000807716">
    <property type="component" value="Unassembled WGS sequence"/>
</dbReference>
<dbReference type="Gene3D" id="3.20.20.370">
    <property type="entry name" value="Glycoside hydrolase/deacetylase"/>
    <property type="match status" value="2"/>
</dbReference>
<evidence type="ECO:0000256" key="6">
    <source>
        <dbReference type="SAM" id="SignalP"/>
    </source>
</evidence>
<dbReference type="GO" id="GO:0046872">
    <property type="term" value="F:metal ion binding"/>
    <property type="evidence" value="ECO:0007669"/>
    <property type="project" value="UniProtKB-KW"/>
</dbReference>
<evidence type="ECO:0000313" key="8">
    <source>
        <dbReference type="EMBL" id="KAG0262798.1"/>
    </source>
</evidence>
<dbReference type="GO" id="GO:0005975">
    <property type="term" value="P:carbohydrate metabolic process"/>
    <property type="evidence" value="ECO:0007669"/>
    <property type="project" value="InterPro"/>
</dbReference>
<sequence>MLFNFARVTPALSALSALTLCVWAAPVQIKKEPVVMSELVKRAPTAAIITNCTQPGQVALTYDDGPSNYTQKLIDYLNSKKAYATFYVNGDNNGRIEDHASAVLMDTKIKAIIGWRPLFMRPPYGNANAHVVQYLTQLGYYITNWNIDSNDWRHPDNVNSSLAEFKKVLDLPTAKSHGYIALHHDTYQSTVEKLTPLVVEYLQSAGYALVTVGHCLGLNQTQWYRA</sequence>
<evidence type="ECO:0000256" key="3">
    <source>
        <dbReference type="ARBA" id="ARBA00022729"/>
    </source>
</evidence>
<feature type="chain" id="PRO_5040188018" description="NodB homology domain-containing protein" evidence="6">
    <location>
        <begin position="25"/>
        <end position="226"/>
    </location>
</feature>
<evidence type="ECO:0000256" key="5">
    <source>
        <dbReference type="ARBA" id="ARBA00023277"/>
    </source>
</evidence>
<dbReference type="GO" id="GO:0016810">
    <property type="term" value="F:hydrolase activity, acting on carbon-nitrogen (but not peptide) bonds"/>
    <property type="evidence" value="ECO:0007669"/>
    <property type="project" value="InterPro"/>
</dbReference>
<protein>
    <recommendedName>
        <fullName evidence="7">NodB homology domain-containing protein</fullName>
    </recommendedName>
</protein>
<dbReference type="InterPro" id="IPR011330">
    <property type="entry name" value="Glyco_hydro/deAcase_b/a-brl"/>
</dbReference>
<evidence type="ECO:0000256" key="2">
    <source>
        <dbReference type="ARBA" id="ARBA00022723"/>
    </source>
</evidence>
<dbReference type="AlphaFoldDB" id="A0A9P6QAC9"/>
<comment type="cofactor">
    <cofactor evidence="1">
        <name>Co(2+)</name>
        <dbReference type="ChEBI" id="CHEBI:48828"/>
    </cofactor>
</comment>
<evidence type="ECO:0000313" key="9">
    <source>
        <dbReference type="Proteomes" id="UP000807716"/>
    </source>
</evidence>
<organism evidence="8 9">
    <name type="scientific">Actinomortierella ambigua</name>
    <dbReference type="NCBI Taxonomy" id="1343610"/>
    <lineage>
        <taxon>Eukaryota</taxon>
        <taxon>Fungi</taxon>
        <taxon>Fungi incertae sedis</taxon>
        <taxon>Mucoromycota</taxon>
        <taxon>Mortierellomycotina</taxon>
        <taxon>Mortierellomycetes</taxon>
        <taxon>Mortierellales</taxon>
        <taxon>Mortierellaceae</taxon>
        <taxon>Actinomortierella</taxon>
    </lineage>
</organism>
<keyword evidence="4" id="KW-0378">Hydrolase</keyword>
<keyword evidence="3 6" id="KW-0732">Signal</keyword>
<dbReference type="PANTHER" id="PTHR46471:SF2">
    <property type="entry name" value="CHITIN DEACETYLASE-RELATED"/>
    <property type="match status" value="1"/>
</dbReference>
<evidence type="ECO:0000259" key="7">
    <source>
        <dbReference type="PROSITE" id="PS51677"/>
    </source>
</evidence>
<dbReference type="EMBL" id="JAAAJB010000177">
    <property type="protein sequence ID" value="KAG0262798.1"/>
    <property type="molecule type" value="Genomic_DNA"/>
</dbReference>
<feature type="domain" description="NodB homology" evidence="7">
    <location>
        <begin position="1"/>
        <end position="210"/>
    </location>
</feature>
<dbReference type="OrthoDB" id="407355at2759"/>
<keyword evidence="9" id="KW-1185">Reference proteome</keyword>
<evidence type="ECO:0000256" key="1">
    <source>
        <dbReference type="ARBA" id="ARBA00001941"/>
    </source>
</evidence>
<dbReference type="PROSITE" id="PS51677">
    <property type="entry name" value="NODB"/>
    <property type="match status" value="1"/>
</dbReference>
<keyword evidence="5" id="KW-0119">Carbohydrate metabolism</keyword>
<comment type="caution">
    <text evidence="8">The sequence shown here is derived from an EMBL/GenBank/DDBJ whole genome shotgun (WGS) entry which is preliminary data.</text>
</comment>
<reference evidence="8" key="1">
    <citation type="journal article" date="2020" name="Fungal Divers.">
        <title>Resolving the Mortierellaceae phylogeny through synthesis of multi-gene phylogenetics and phylogenomics.</title>
        <authorList>
            <person name="Vandepol N."/>
            <person name="Liber J."/>
            <person name="Desiro A."/>
            <person name="Na H."/>
            <person name="Kennedy M."/>
            <person name="Barry K."/>
            <person name="Grigoriev I.V."/>
            <person name="Miller A.N."/>
            <person name="O'Donnell K."/>
            <person name="Stajich J.E."/>
            <person name="Bonito G."/>
        </authorList>
    </citation>
    <scope>NUCLEOTIDE SEQUENCE</scope>
    <source>
        <strain evidence="8">BC1065</strain>
    </source>
</reference>
<evidence type="ECO:0000256" key="4">
    <source>
        <dbReference type="ARBA" id="ARBA00022801"/>
    </source>
</evidence>
<dbReference type="PANTHER" id="PTHR46471">
    <property type="entry name" value="CHITIN DEACETYLASE"/>
    <property type="match status" value="1"/>
</dbReference>
<gene>
    <name evidence="8" type="ORF">DFQ27_002111</name>
</gene>
<keyword evidence="2" id="KW-0479">Metal-binding</keyword>
<proteinExistence type="predicted"/>
<name>A0A9P6QAC9_9FUNG</name>
<feature type="signal peptide" evidence="6">
    <location>
        <begin position="1"/>
        <end position="24"/>
    </location>
</feature>
<dbReference type="InterPro" id="IPR002509">
    <property type="entry name" value="NODB_dom"/>
</dbReference>
<dbReference type="SUPFAM" id="SSF88713">
    <property type="entry name" value="Glycoside hydrolase/deacetylase"/>
    <property type="match status" value="1"/>
</dbReference>
<accession>A0A9P6QAC9</accession>